<dbReference type="RefSeq" id="WP_390306133.1">
    <property type="nucleotide sequence ID" value="NZ_JBHRRZ010000016.1"/>
</dbReference>
<comment type="caution">
    <text evidence="1">The sequence shown here is derived from an EMBL/GenBank/DDBJ whole genome shotgun (WGS) entry which is preliminary data.</text>
</comment>
<dbReference type="InterPro" id="IPR007169">
    <property type="entry name" value="RemA-like"/>
</dbReference>
<dbReference type="Pfam" id="PF04025">
    <property type="entry name" value="RemA-like"/>
    <property type="match status" value="1"/>
</dbReference>
<proteinExistence type="predicted"/>
<sequence>MFIHIGNDHVIQSKDVIAILDYNLISSSSIMEEMITEWAVKKKVLGPMAEAKSVMITKEIIYYSQLSVSTLKKRASMISTISKLDDYSDEIKDEELDEE</sequence>
<accession>A0ABV7A7D1</accession>
<dbReference type="EMBL" id="JBHRRZ010000016">
    <property type="protein sequence ID" value="MFC2948773.1"/>
    <property type="molecule type" value="Genomic_DNA"/>
</dbReference>
<keyword evidence="2" id="KW-1185">Reference proteome</keyword>
<evidence type="ECO:0000313" key="2">
    <source>
        <dbReference type="Proteomes" id="UP001595387"/>
    </source>
</evidence>
<organism evidence="1 2">
    <name type="scientific">Virgibacillus sediminis</name>
    <dbReference type="NCBI Taxonomy" id="202260"/>
    <lineage>
        <taxon>Bacteria</taxon>
        <taxon>Bacillati</taxon>
        <taxon>Bacillota</taxon>
        <taxon>Bacilli</taxon>
        <taxon>Bacillales</taxon>
        <taxon>Bacillaceae</taxon>
        <taxon>Virgibacillus</taxon>
    </lineage>
</organism>
<dbReference type="Proteomes" id="UP001595387">
    <property type="component" value="Unassembled WGS sequence"/>
</dbReference>
<evidence type="ECO:0000313" key="1">
    <source>
        <dbReference type="EMBL" id="MFC2948773.1"/>
    </source>
</evidence>
<name>A0ABV7A7D1_9BACI</name>
<reference evidence="2" key="1">
    <citation type="journal article" date="2019" name="Int. J. Syst. Evol. Microbiol.">
        <title>The Global Catalogue of Microorganisms (GCM) 10K type strain sequencing project: providing services to taxonomists for standard genome sequencing and annotation.</title>
        <authorList>
            <consortium name="The Broad Institute Genomics Platform"/>
            <consortium name="The Broad Institute Genome Sequencing Center for Infectious Disease"/>
            <person name="Wu L."/>
            <person name="Ma J."/>
        </authorList>
    </citation>
    <scope>NUCLEOTIDE SEQUENCE [LARGE SCALE GENOMIC DNA]</scope>
    <source>
        <strain evidence="2">KCTC 13193</strain>
    </source>
</reference>
<dbReference type="NCBIfam" id="NF046065">
    <property type="entry name" value="MtxRegRemB"/>
    <property type="match status" value="1"/>
</dbReference>
<protein>
    <submittedName>
        <fullName evidence="1">Extracellular matrix regulator RemB</fullName>
    </submittedName>
</protein>
<gene>
    <name evidence="1" type="primary">remB</name>
    <name evidence="1" type="ORF">ACFODW_10535</name>
</gene>